<dbReference type="EC" id="7.2.2.-" evidence="13"/>
<dbReference type="InterPro" id="IPR023298">
    <property type="entry name" value="ATPase_P-typ_TM_dom_sf"/>
</dbReference>
<feature type="transmembrane region" description="Helical" evidence="13">
    <location>
        <begin position="952"/>
        <end position="980"/>
    </location>
</feature>
<dbReference type="GO" id="GO:0046872">
    <property type="term" value="F:metal ion binding"/>
    <property type="evidence" value="ECO:0007669"/>
    <property type="project" value="UniProtKB-UniRule"/>
</dbReference>
<evidence type="ECO:0000256" key="10">
    <source>
        <dbReference type="ARBA" id="ARBA00022989"/>
    </source>
</evidence>
<dbReference type="Gene3D" id="2.70.150.10">
    <property type="entry name" value="Calcium-transporting ATPase, cytoplasmic transduction domain A"/>
    <property type="match status" value="1"/>
</dbReference>
<feature type="transmembrane region" description="Helical" evidence="13">
    <location>
        <begin position="31"/>
        <end position="50"/>
    </location>
</feature>
<evidence type="ECO:0000256" key="11">
    <source>
        <dbReference type="ARBA" id="ARBA00023136"/>
    </source>
</evidence>
<keyword evidence="9 13" id="KW-1278">Translocase</keyword>
<dbReference type="GO" id="GO:0015203">
    <property type="term" value="F:polyamine transmembrane transporter activity"/>
    <property type="evidence" value="ECO:0007669"/>
    <property type="project" value="TreeGrafter"/>
</dbReference>
<dbReference type="Pfam" id="PF00122">
    <property type="entry name" value="E1-E2_ATPase"/>
    <property type="match status" value="1"/>
</dbReference>
<organism evidence="17 18">
    <name type="scientific">Holothuria leucospilota</name>
    <name type="common">Black long sea cucumber</name>
    <name type="synonym">Mertensiothuria leucospilota</name>
    <dbReference type="NCBI Taxonomy" id="206669"/>
    <lineage>
        <taxon>Eukaryota</taxon>
        <taxon>Metazoa</taxon>
        <taxon>Echinodermata</taxon>
        <taxon>Eleutherozoa</taxon>
        <taxon>Echinozoa</taxon>
        <taxon>Holothuroidea</taxon>
        <taxon>Aspidochirotacea</taxon>
        <taxon>Aspidochirotida</taxon>
        <taxon>Holothuriidae</taxon>
        <taxon>Holothuria</taxon>
    </lineage>
</organism>
<dbReference type="SUPFAM" id="SSF81660">
    <property type="entry name" value="Metal cation-transporting ATPase, ATP-binding domain N"/>
    <property type="match status" value="1"/>
</dbReference>
<comment type="similarity">
    <text evidence="2 13">Belongs to the cation transport ATPase (P-type) (TC 3.A.3) family. Type V subfamily.</text>
</comment>
<evidence type="ECO:0000256" key="2">
    <source>
        <dbReference type="ARBA" id="ARBA00006000"/>
    </source>
</evidence>
<dbReference type="GO" id="GO:0031902">
    <property type="term" value="C:late endosome membrane"/>
    <property type="evidence" value="ECO:0007669"/>
    <property type="project" value="TreeGrafter"/>
</dbReference>
<dbReference type="GO" id="GO:0005524">
    <property type="term" value="F:ATP binding"/>
    <property type="evidence" value="ECO:0007669"/>
    <property type="project" value="UniProtKB-UniRule"/>
</dbReference>
<dbReference type="Pfam" id="PF13246">
    <property type="entry name" value="Cation_ATPase"/>
    <property type="match status" value="1"/>
</dbReference>
<dbReference type="Pfam" id="PF00690">
    <property type="entry name" value="Cation_ATPase_N"/>
    <property type="match status" value="1"/>
</dbReference>
<keyword evidence="11 13" id="KW-0472">Membrane</keyword>
<dbReference type="GO" id="GO:0140358">
    <property type="term" value="F:P-type transmembrane transporter activity"/>
    <property type="evidence" value="ECO:0007669"/>
    <property type="project" value="InterPro"/>
</dbReference>
<evidence type="ECO:0000313" key="18">
    <source>
        <dbReference type="Proteomes" id="UP001152320"/>
    </source>
</evidence>
<dbReference type="Gene3D" id="3.40.1110.10">
    <property type="entry name" value="Calcium-transporting ATPase, cytoplasmic domain N"/>
    <property type="match status" value="1"/>
</dbReference>
<dbReference type="SUPFAM" id="SSF81653">
    <property type="entry name" value="Calcium ATPase, transduction domain A"/>
    <property type="match status" value="1"/>
</dbReference>
<dbReference type="PANTHER" id="PTHR45630:SF8">
    <property type="entry name" value="CATION-TRANSPORTING ATPASE"/>
    <property type="match status" value="1"/>
</dbReference>
<keyword evidence="18" id="KW-1185">Reference proteome</keyword>
<dbReference type="Gene3D" id="3.40.50.1000">
    <property type="entry name" value="HAD superfamily/HAD-like"/>
    <property type="match status" value="1"/>
</dbReference>
<dbReference type="AlphaFoldDB" id="A0A9Q1BBK9"/>
<feature type="transmembrane region" description="Helical" evidence="13">
    <location>
        <begin position="914"/>
        <end position="931"/>
    </location>
</feature>
<feature type="domain" description="Cation-transporting P-type ATPase N-terminal" evidence="15">
    <location>
        <begin position="151"/>
        <end position="209"/>
    </location>
</feature>
<dbReference type="InterPro" id="IPR008250">
    <property type="entry name" value="ATPase_P-typ_transduc_dom_A_sf"/>
</dbReference>
<dbReference type="PANTHER" id="PTHR45630">
    <property type="entry name" value="CATION-TRANSPORTING ATPASE-RELATED"/>
    <property type="match status" value="1"/>
</dbReference>
<dbReference type="InterPro" id="IPR006544">
    <property type="entry name" value="P-type_TPase_V"/>
</dbReference>
<accession>A0A9Q1BBK9</accession>
<dbReference type="Pfam" id="PF12409">
    <property type="entry name" value="P5-ATPase"/>
    <property type="match status" value="1"/>
</dbReference>
<feature type="transmembrane region" description="Helical" evidence="13">
    <location>
        <begin position="383"/>
        <end position="403"/>
    </location>
</feature>
<dbReference type="PROSITE" id="PS00154">
    <property type="entry name" value="ATPASE_E1_E2"/>
    <property type="match status" value="1"/>
</dbReference>
<dbReference type="OrthoDB" id="48943at2759"/>
<feature type="transmembrane region" description="Helical" evidence="13">
    <location>
        <begin position="888"/>
        <end position="908"/>
    </location>
</feature>
<dbReference type="PRINTS" id="PR00119">
    <property type="entry name" value="CATATPASE"/>
</dbReference>
<dbReference type="InterPro" id="IPR036412">
    <property type="entry name" value="HAD-like_sf"/>
</dbReference>
<dbReference type="SFLD" id="SFLDS00003">
    <property type="entry name" value="Haloacid_Dehalogenase"/>
    <property type="match status" value="1"/>
</dbReference>
<keyword evidence="3" id="KW-0597">Phosphoprotein</keyword>
<dbReference type="SFLD" id="SFLDG00002">
    <property type="entry name" value="C1.7:_P-type_atpase_like"/>
    <property type="match status" value="1"/>
</dbReference>
<feature type="transmembrane region" description="Helical" evidence="13">
    <location>
        <begin position="1072"/>
        <end position="1092"/>
    </location>
</feature>
<evidence type="ECO:0000259" key="16">
    <source>
        <dbReference type="Pfam" id="PF12409"/>
    </source>
</evidence>
<name>A0A9Q1BBK9_HOLLE</name>
<evidence type="ECO:0000256" key="5">
    <source>
        <dbReference type="ARBA" id="ARBA00022723"/>
    </source>
</evidence>
<comment type="caution">
    <text evidence="17">The sequence shown here is derived from an EMBL/GenBank/DDBJ whole genome shotgun (WGS) entry which is preliminary data.</text>
</comment>
<evidence type="ECO:0000256" key="13">
    <source>
        <dbReference type="RuleBase" id="RU362082"/>
    </source>
</evidence>
<gene>
    <name evidence="17" type="ORF">HOLleu_39177</name>
</gene>
<keyword evidence="4 13" id="KW-0812">Transmembrane</keyword>
<sequence>MTVSGVIQMIRDDGELPWRCTLYKSNLLKKLFWYTVGTLSAGLMFLIFFWKREWWLKLTHDETYNIRDATGVLAQLNDARKHVCTLIFEDSGQGEKRALLSPAVISSLVGYKATIDDGTLIYFKFQKIKYIWNSQQKVFVILRGLRKDTKCADFHEKYRKGLDSQEVKERQEFFGENSIIVRVKPIIVLLFQEALHPFYVFQVFSVTVWVVSEYIIYSVCIVVISVLSISLSLYTTRTQMTTLKAMAASDVTVRVFRDGKEVTVHEAEVVPGDIIILPSNPCTLPCDAVLIEGTCVVNESMLTGESVPVTKTSLPYDSGSSDLYHHQTHLRHTLLCGTKVIQTRSKGQTLAVVTNTGFGTMKGKLIHSILYPMPSSIKLYRDAAYFVLLLACFAAAGFIYDAILLSVVHETDVKDIIFSSADVITIAVAPALPAALTIGMLYAQLRLKKNGIFCIHPPKINLCGMLDVICLDKTGTLTEDGLDFLGIQEVIDESFTNLIMDLKTVQSSLAVSVMATCHSLSLISGELLGDPLELKMFQATGWSLMEHVQEEDQQERRESRLVTWQDGSQRVEWEIVKLFPFISSLQMMSVLVKAESEPFMTVYAKGAPEKIVSVCLPESVPSDFEAVLKSHTVKGLRVIGLATKSLSHDLSAVDAGKLDREKAETDLTFVGLLVMSNKLKQETQQAFKELDAANTRSIMVTGDSILTAIHVARESGMFQPFENIYRIEAVENDGITYLRYELLTVKESKDNKEGEEEETSKHETRLLLLSPRGYVTDGPSFTAIKENHPEALQQLLTDGVVFARMTPDLKMSLVVLLQEKKLVVGMCGDGANDCGALKTAHVGIALSDEEASVAAPFTSNIRDISCVPSVIREGRAALTTSFSAFKFMALYSMIQFSSVIILNTVQMYLGDTQFLYIDICLSMILVLLFARNPASQTLTPEKPPSKLMSAPIVCSFLVHVAIQGLIQILAFVLVPLQTWYQTPGELEEISGHIVHSYENTSVFIVSCFQYLIYSVLFSNGTPYRTPIYTNIPYVLVVIVLVIVSVVSLCWPFDWLLSFFELVSIPDWKFKAYLLLLAVVNVLLAFTAEFYVIPNKNLRKILSKCRGGILQKKHLKLDEATQTVESEMVLNMA</sequence>
<evidence type="ECO:0000259" key="14">
    <source>
        <dbReference type="Pfam" id="PF00122"/>
    </source>
</evidence>
<evidence type="ECO:0000259" key="15">
    <source>
        <dbReference type="Pfam" id="PF00690"/>
    </source>
</evidence>
<feature type="transmembrane region" description="Helical" evidence="13">
    <location>
        <begin position="214"/>
        <end position="234"/>
    </location>
</feature>
<dbReference type="Proteomes" id="UP001152320">
    <property type="component" value="Chromosome 21"/>
</dbReference>
<dbReference type="InterPro" id="IPR023214">
    <property type="entry name" value="HAD_sf"/>
</dbReference>
<keyword evidence="10 13" id="KW-1133">Transmembrane helix</keyword>
<feature type="domain" description="P5B-type ATPase N-terminal" evidence="16">
    <location>
        <begin position="20"/>
        <end position="133"/>
    </location>
</feature>
<evidence type="ECO:0000256" key="8">
    <source>
        <dbReference type="ARBA" id="ARBA00022842"/>
    </source>
</evidence>
<feature type="domain" description="P-type ATPase A" evidence="14">
    <location>
        <begin position="250"/>
        <end position="369"/>
    </location>
</feature>
<evidence type="ECO:0000256" key="4">
    <source>
        <dbReference type="ARBA" id="ARBA00022692"/>
    </source>
</evidence>
<feature type="transmembrane region" description="Helical" evidence="13">
    <location>
        <begin position="186"/>
        <end position="208"/>
    </location>
</feature>
<dbReference type="InterPro" id="IPR004014">
    <property type="entry name" value="ATPase_P-typ_cation-transptr_N"/>
</dbReference>
<dbReference type="NCBIfam" id="TIGR01494">
    <property type="entry name" value="ATPase_P-type"/>
    <property type="match status" value="1"/>
</dbReference>
<feature type="transmembrane region" description="Helical" evidence="13">
    <location>
        <begin position="1031"/>
        <end position="1052"/>
    </location>
</feature>
<dbReference type="InterPro" id="IPR023299">
    <property type="entry name" value="ATPase_P-typ_cyto_dom_N"/>
</dbReference>
<dbReference type="GO" id="GO:0006874">
    <property type="term" value="P:intracellular calcium ion homeostasis"/>
    <property type="evidence" value="ECO:0007669"/>
    <property type="project" value="TreeGrafter"/>
</dbReference>
<keyword evidence="5 13" id="KW-0479">Metal-binding</keyword>
<protein>
    <recommendedName>
        <fullName evidence="13">Cation-transporting ATPase</fullName>
        <ecNumber evidence="13">7.2.2.-</ecNumber>
    </recommendedName>
</protein>
<dbReference type="GO" id="GO:0016887">
    <property type="term" value="F:ATP hydrolysis activity"/>
    <property type="evidence" value="ECO:0007669"/>
    <property type="project" value="InterPro"/>
</dbReference>
<dbReference type="SFLD" id="SFLDF00027">
    <property type="entry name" value="p-type_atpase"/>
    <property type="match status" value="1"/>
</dbReference>
<dbReference type="InterPro" id="IPR001757">
    <property type="entry name" value="P_typ_ATPase"/>
</dbReference>
<comment type="subcellular location">
    <subcellularLocation>
        <location evidence="1 13">Membrane</location>
        <topology evidence="1 13">Multi-pass membrane protein</topology>
    </subcellularLocation>
</comment>
<dbReference type="InterPro" id="IPR059000">
    <property type="entry name" value="ATPase_P-type_domA"/>
</dbReference>
<dbReference type="InterPro" id="IPR018303">
    <property type="entry name" value="ATPase_P-typ_P_site"/>
</dbReference>
<evidence type="ECO:0000256" key="7">
    <source>
        <dbReference type="ARBA" id="ARBA00022840"/>
    </source>
</evidence>
<evidence type="ECO:0000256" key="1">
    <source>
        <dbReference type="ARBA" id="ARBA00004141"/>
    </source>
</evidence>
<dbReference type="GO" id="GO:0019829">
    <property type="term" value="F:ATPase-coupled monoatomic cation transmembrane transporter activity"/>
    <property type="evidence" value="ECO:0007669"/>
    <property type="project" value="UniProtKB-UniRule"/>
</dbReference>
<keyword evidence="7 13" id="KW-0067">ATP-binding</keyword>
<keyword evidence="6 13" id="KW-0547">Nucleotide-binding</keyword>
<dbReference type="NCBIfam" id="TIGR01657">
    <property type="entry name" value="P-ATPase-V"/>
    <property type="match status" value="1"/>
</dbReference>
<evidence type="ECO:0000313" key="17">
    <source>
        <dbReference type="EMBL" id="KAJ8021861.1"/>
    </source>
</evidence>
<evidence type="ECO:0000256" key="6">
    <source>
        <dbReference type="ARBA" id="ARBA00022741"/>
    </source>
</evidence>
<dbReference type="EMBL" id="JAIZAY010000021">
    <property type="protein sequence ID" value="KAJ8021861.1"/>
    <property type="molecule type" value="Genomic_DNA"/>
</dbReference>
<evidence type="ECO:0000256" key="9">
    <source>
        <dbReference type="ARBA" id="ARBA00022967"/>
    </source>
</evidence>
<dbReference type="InterPro" id="IPR047819">
    <property type="entry name" value="P5A-ATPase_N"/>
</dbReference>
<dbReference type="FunFam" id="1.20.1110.10:FF:000023">
    <property type="entry name" value="Cation-transporting ATPase"/>
    <property type="match status" value="1"/>
</dbReference>
<evidence type="ECO:0000256" key="3">
    <source>
        <dbReference type="ARBA" id="ARBA00022553"/>
    </source>
</evidence>
<feature type="transmembrane region" description="Helical" evidence="13">
    <location>
        <begin position="1000"/>
        <end position="1019"/>
    </location>
</feature>
<evidence type="ECO:0000256" key="12">
    <source>
        <dbReference type="ARBA" id="ARBA00049360"/>
    </source>
</evidence>
<reference evidence="17" key="1">
    <citation type="submission" date="2021-10" db="EMBL/GenBank/DDBJ databases">
        <title>Tropical sea cucumber genome reveals ecological adaptation and Cuvierian tubules defense mechanism.</title>
        <authorList>
            <person name="Chen T."/>
        </authorList>
    </citation>
    <scope>NUCLEOTIDE SEQUENCE</scope>
    <source>
        <strain evidence="17">Nanhai2018</strain>
        <tissue evidence="17">Muscle</tissue>
    </source>
</reference>
<dbReference type="InterPro" id="IPR044492">
    <property type="entry name" value="P_typ_ATPase_HD_dom"/>
</dbReference>
<dbReference type="SUPFAM" id="SSF56784">
    <property type="entry name" value="HAD-like"/>
    <property type="match status" value="1"/>
</dbReference>
<dbReference type="SUPFAM" id="SSF81665">
    <property type="entry name" value="Calcium ATPase, transmembrane domain M"/>
    <property type="match status" value="1"/>
</dbReference>
<keyword evidence="8 13" id="KW-0460">Magnesium</keyword>
<comment type="catalytic activity">
    <reaction evidence="12 13">
        <text>ATP + H2O = ADP + phosphate + H(+)</text>
        <dbReference type="Rhea" id="RHEA:13065"/>
        <dbReference type="ChEBI" id="CHEBI:15377"/>
        <dbReference type="ChEBI" id="CHEBI:15378"/>
        <dbReference type="ChEBI" id="CHEBI:30616"/>
        <dbReference type="ChEBI" id="CHEBI:43474"/>
        <dbReference type="ChEBI" id="CHEBI:456216"/>
    </reaction>
</comment>
<feature type="transmembrane region" description="Helical" evidence="13">
    <location>
        <begin position="423"/>
        <end position="443"/>
    </location>
</feature>
<proteinExistence type="inferred from homology"/>